<keyword evidence="8" id="KW-0460">Magnesium</keyword>
<dbReference type="SUPFAM" id="SSF143865">
    <property type="entry name" value="CorA soluble domain-like"/>
    <property type="match status" value="1"/>
</dbReference>
<keyword evidence="9" id="KW-0175">Coiled coil</keyword>
<evidence type="ECO:0000256" key="8">
    <source>
        <dbReference type="RuleBase" id="RU362010"/>
    </source>
</evidence>
<dbReference type="RefSeq" id="WP_097055977.1">
    <property type="nucleotide sequence ID" value="NZ_OCMF01000002.1"/>
</dbReference>
<dbReference type="GO" id="GO:0000287">
    <property type="term" value="F:magnesium ion binding"/>
    <property type="evidence" value="ECO:0007669"/>
    <property type="project" value="TreeGrafter"/>
</dbReference>
<dbReference type="Gene3D" id="3.30.460.20">
    <property type="entry name" value="CorA soluble domain-like"/>
    <property type="match status" value="1"/>
</dbReference>
<evidence type="ECO:0000256" key="3">
    <source>
        <dbReference type="ARBA" id="ARBA00022448"/>
    </source>
</evidence>
<protein>
    <recommendedName>
        <fullName evidence="8">Magnesium transport protein CorA</fullName>
    </recommendedName>
</protein>
<dbReference type="AlphaFoldDB" id="A0A285X5W5"/>
<keyword evidence="7 8" id="KW-0472">Membrane</keyword>
<evidence type="ECO:0000313" key="11">
    <source>
        <dbReference type="Proteomes" id="UP000219193"/>
    </source>
</evidence>
<dbReference type="InterPro" id="IPR002523">
    <property type="entry name" value="MgTranspt_CorA/ZnTranspt_ZntB"/>
</dbReference>
<dbReference type="NCBIfam" id="TIGR00383">
    <property type="entry name" value="corA"/>
    <property type="match status" value="1"/>
</dbReference>
<dbReference type="EMBL" id="OCMF01000002">
    <property type="protein sequence ID" value="SOC80184.1"/>
    <property type="molecule type" value="Genomic_DNA"/>
</dbReference>
<dbReference type="GO" id="GO:0015087">
    <property type="term" value="F:cobalt ion transmembrane transporter activity"/>
    <property type="evidence" value="ECO:0007669"/>
    <property type="project" value="UniProtKB-UniRule"/>
</dbReference>
<evidence type="ECO:0000256" key="4">
    <source>
        <dbReference type="ARBA" id="ARBA00022475"/>
    </source>
</evidence>
<evidence type="ECO:0000256" key="9">
    <source>
        <dbReference type="SAM" id="Coils"/>
    </source>
</evidence>
<dbReference type="OrthoDB" id="9803416at2"/>
<evidence type="ECO:0000313" key="10">
    <source>
        <dbReference type="EMBL" id="SOC80184.1"/>
    </source>
</evidence>
<evidence type="ECO:0000256" key="1">
    <source>
        <dbReference type="ARBA" id="ARBA00004651"/>
    </source>
</evidence>
<keyword evidence="6 8" id="KW-1133">Transmembrane helix</keyword>
<dbReference type="PANTHER" id="PTHR46494">
    <property type="entry name" value="CORA FAMILY METAL ION TRANSPORTER (EUROFUNG)"/>
    <property type="match status" value="1"/>
</dbReference>
<dbReference type="Pfam" id="PF01544">
    <property type="entry name" value="CorA"/>
    <property type="match status" value="1"/>
</dbReference>
<dbReference type="CDD" id="cd12828">
    <property type="entry name" value="TmCorA-like_1"/>
    <property type="match status" value="1"/>
</dbReference>
<keyword evidence="4 8" id="KW-1003">Cell membrane</keyword>
<keyword evidence="11" id="KW-1185">Reference proteome</keyword>
<comment type="subcellular location">
    <subcellularLocation>
        <location evidence="1">Cell membrane</location>
        <topology evidence="1">Multi-pass membrane protein</topology>
    </subcellularLocation>
    <subcellularLocation>
        <location evidence="8">Membrane</location>
        <topology evidence="8">Multi-pass membrane protein</topology>
    </subcellularLocation>
</comment>
<evidence type="ECO:0000256" key="6">
    <source>
        <dbReference type="ARBA" id="ARBA00022989"/>
    </source>
</evidence>
<dbReference type="Proteomes" id="UP000219193">
    <property type="component" value="Unassembled WGS sequence"/>
</dbReference>
<dbReference type="SUPFAM" id="SSF144083">
    <property type="entry name" value="Magnesium transport protein CorA, transmembrane region"/>
    <property type="match status" value="1"/>
</dbReference>
<sequence>MVKRIRHLSKRPKSTKALHQAPGTVTYVGSKEQVETTLEVIDYNADNFERFTSKTPEDAFKFEAEDRTTWINIDGLSNTAEIEKVGKYYELHPLIIEDIVNTNQRPKIDEYGDYFFIVAKMLYYRKDGRLENEHISIVLGKNYVLTFQEAGGDVFDGVRERLSNAKGRIRSRGADYLVFALLDAIVDNYFVVVEEMSDKIESLEERLFNAQPNDDITLEIQELKRTMLRIRRAVNPLREVVSRLEKVDHELVQEQTINYIRDLYDHMIQVSENIEIYREMTWGLMDMYMTTISNKMNEVMKVLTIMASIFIPLTFLAGLYGMNFEYMPELEYRFSYPILLGVMFLMLLGMLFYFKRKHWL</sequence>
<proteinExistence type="inferred from homology"/>
<dbReference type="GO" id="GO:0015095">
    <property type="term" value="F:magnesium ion transmembrane transporter activity"/>
    <property type="evidence" value="ECO:0007669"/>
    <property type="project" value="UniProtKB-UniRule"/>
</dbReference>
<organism evidence="10 11">
    <name type="scientific">Salinimicrobium sediminis</name>
    <dbReference type="NCBI Taxonomy" id="1343891"/>
    <lineage>
        <taxon>Bacteria</taxon>
        <taxon>Pseudomonadati</taxon>
        <taxon>Bacteroidota</taxon>
        <taxon>Flavobacteriia</taxon>
        <taxon>Flavobacteriales</taxon>
        <taxon>Flavobacteriaceae</taxon>
        <taxon>Salinimicrobium</taxon>
    </lineage>
</organism>
<reference evidence="11" key="1">
    <citation type="submission" date="2017-09" db="EMBL/GenBank/DDBJ databases">
        <authorList>
            <person name="Varghese N."/>
            <person name="Submissions S."/>
        </authorList>
    </citation>
    <scope>NUCLEOTIDE SEQUENCE [LARGE SCALE GENOMIC DNA]</scope>
    <source>
        <strain evidence="11">CGMCC 1.12641</strain>
    </source>
</reference>
<keyword evidence="8" id="KW-0406">Ion transport</keyword>
<keyword evidence="3 8" id="KW-0813">Transport</keyword>
<keyword evidence="5 8" id="KW-0812">Transmembrane</keyword>
<accession>A0A285X5W5</accession>
<dbReference type="InterPro" id="IPR045861">
    <property type="entry name" value="CorA_cytoplasmic_dom"/>
</dbReference>
<comment type="function">
    <text evidence="8">Mediates influx of magnesium ions.</text>
</comment>
<feature type="transmembrane region" description="Helical" evidence="8">
    <location>
        <begin position="302"/>
        <end position="322"/>
    </location>
</feature>
<dbReference type="InterPro" id="IPR045863">
    <property type="entry name" value="CorA_TM1_TM2"/>
</dbReference>
<feature type="transmembrane region" description="Helical" evidence="8">
    <location>
        <begin position="334"/>
        <end position="354"/>
    </location>
</feature>
<evidence type="ECO:0000256" key="7">
    <source>
        <dbReference type="ARBA" id="ARBA00023136"/>
    </source>
</evidence>
<gene>
    <name evidence="8" type="primary">corA</name>
    <name evidence="10" type="ORF">SAMN06296241_1729</name>
</gene>
<evidence type="ECO:0000256" key="2">
    <source>
        <dbReference type="ARBA" id="ARBA00009765"/>
    </source>
</evidence>
<name>A0A285X5W5_9FLAO</name>
<dbReference type="InterPro" id="IPR004488">
    <property type="entry name" value="Mg/Co-transport_prot_CorA"/>
</dbReference>
<dbReference type="GO" id="GO:0050897">
    <property type="term" value="F:cobalt ion binding"/>
    <property type="evidence" value="ECO:0007669"/>
    <property type="project" value="TreeGrafter"/>
</dbReference>
<evidence type="ECO:0000256" key="5">
    <source>
        <dbReference type="ARBA" id="ARBA00022692"/>
    </source>
</evidence>
<dbReference type="FunFam" id="1.20.58.340:FF:000012">
    <property type="entry name" value="Magnesium transport protein CorA"/>
    <property type="match status" value="1"/>
</dbReference>
<dbReference type="Gene3D" id="1.20.58.340">
    <property type="entry name" value="Magnesium transport protein CorA, transmembrane region"/>
    <property type="match status" value="2"/>
</dbReference>
<comment type="similarity">
    <text evidence="2 8">Belongs to the CorA metal ion transporter (MIT) (TC 1.A.35) family.</text>
</comment>
<dbReference type="PANTHER" id="PTHR46494:SF1">
    <property type="entry name" value="CORA FAMILY METAL ION TRANSPORTER (EUROFUNG)"/>
    <property type="match status" value="1"/>
</dbReference>
<dbReference type="GO" id="GO:0005886">
    <property type="term" value="C:plasma membrane"/>
    <property type="evidence" value="ECO:0007669"/>
    <property type="project" value="UniProtKB-SubCell"/>
</dbReference>
<feature type="coiled-coil region" evidence="9">
    <location>
        <begin position="186"/>
        <end position="233"/>
    </location>
</feature>